<gene>
    <name evidence="3" type="ORF">VTJ83DRAFT_4949</name>
</gene>
<dbReference type="Gene3D" id="3.40.630.30">
    <property type="match status" value="1"/>
</dbReference>
<feature type="compositionally biased region" description="Low complexity" evidence="1">
    <location>
        <begin position="144"/>
        <end position="168"/>
    </location>
</feature>
<evidence type="ECO:0000259" key="2">
    <source>
        <dbReference type="PROSITE" id="PS51186"/>
    </source>
</evidence>
<dbReference type="RefSeq" id="XP_070866399.1">
    <property type="nucleotide sequence ID" value="XM_071011494.1"/>
</dbReference>
<sequence>MSADIRTALHCLRHPSRFMPISRTQLSRVHTGDSIQNILKQPSNNQESSVTNNKLEPTAAKRTKNLCTTTAVPTTTTPCPTGMSTGSSARSSSEGARTGSDAASVSSRPSTAASTPVAAPAGPIPGLSPGPAPGVRSETKGDGTTTTATTSTTASTTTPDTTVARSSTSSDESLAKPSLLPTRWADPSAVRNVSIREAREAAMTLAHAFAADDYARYLVDIDHGQAGGGGGGVSGGGGGGGLTPKEEARRWRLHVDILAYTVAAHCMGGLVTAVGPEFDSVAVWIPPGKNLDGLWTHLRSGLWRLRFELSGEGKRRYYDEILPLLHDTKAAVLGPRDADAWYLVYLGTKPGSQGRGFAARLLRDAMARADAENRPMYLESSSPANNAYYEKFGFRVQRDVYLQRGAAPVRLSIMVREPGGAVPDQARTSTYSGTSQASSLGHSVIKEKKRRVGVKRLLGL</sequence>
<dbReference type="PANTHER" id="PTHR42791:SF1">
    <property type="entry name" value="N-ACETYLTRANSFERASE DOMAIN-CONTAINING PROTEIN"/>
    <property type="match status" value="1"/>
</dbReference>
<organism evidence="3 4">
    <name type="scientific">Remersonia thermophila</name>
    <dbReference type="NCBI Taxonomy" id="72144"/>
    <lineage>
        <taxon>Eukaryota</taxon>
        <taxon>Fungi</taxon>
        <taxon>Dikarya</taxon>
        <taxon>Ascomycota</taxon>
        <taxon>Pezizomycotina</taxon>
        <taxon>Sordariomycetes</taxon>
        <taxon>Sordariomycetidae</taxon>
        <taxon>Sordariales</taxon>
        <taxon>Sordariales incertae sedis</taxon>
        <taxon>Remersonia</taxon>
    </lineage>
</organism>
<keyword evidence="4" id="KW-1185">Reference proteome</keyword>
<feature type="compositionally biased region" description="Pro residues" evidence="1">
    <location>
        <begin position="122"/>
        <end position="132"/>
    </location>
</feature>
<dbReference type="InterPro" id="IPR000182">
    <property type="entry name" value="GNAT_dom"/>
</dbReference>
<evidence type="ECO:0000313" key="4">
    <source>
        <dbReference type="Proteomes" id="UP001600064"/>
    </source>
</evidence>
<evidence type="ECO:0000256" key="1">
    <source>
        <dbReference type="SAM" id="MobiDB-lite"/>
    </source>
</evidence>
<feature type="domain" description="N-acetyltransferase" evidence="2">
    <location>
        <begin position="281"/>
        <end position="416"/>
    </location>
</feature>
<dbReference type="CDD" id="cd04301">
    <property type="entry name" value="NAT_SF"/>
    <property type="match status" value="1"/>
</dbReference>
<comment type="caution">
    <text evidence="3">The sequence shown here is derived from an EMBL/GenBank/DDBJ whole genome shotgun (WGS) entry which is preliminary data.</text>
</comment>
<accession>A0ABR4DBM8</accession>
<dbReference type="EMBL" id="JAZGUE010000004">
    <property type="protein sequence ID" value="KAL2267672.1"/>
    <property type="molecule type" value="Genomic_DNA"/>
</dbReference>
<proteinExistence type="predicted"/>
<dbReference type="InterPro" id="IPR052523">
    <property type="entry name" value="Trichothecene_AcTrans"/>
</dbReference>
<dbReference type="SUPFAM" id="SSF55729">
    <property type="entry name" value="Acyl-CoA N-acyltransferases (Nat)"/>
    <property type="match status" value="1"/>
</dbReference>
<protein>
    <recommendedName>
        <fullName evidence="2">N-acetyltransferase domain-containing protein</fullName>
    </recommendedName>
</protein>
<dbReference type="PROSITE" id="PS51186">
    <property type="entry name" value="GNAT"/>
    <property type="match status" value="1"/>
</dbReference>
<dbReference type="PANTHER" id="PTHR42791">
    <property type="entry name" value="GNAT FAMILY ACETYLTRANSFERASE"/>
    <property type="match status" value="1"/>
</dbReference>
<dbReference type="GeneID" id="98126138"/>
<reference evidence="3 4" key="1">
    <citation type="journal article" date="2024" name="Commun. Biol.">
        <title>Comparative genomic analysis of thermophilic fungi reveals convergent evolutionary adaptations and gene losses.</title>
        <authorList>
            <person name="Steindorff A.S."/>
            <person name="Aguilar-Pontes M.V."/>
            <person name="Robinson A.J."/>
            <person name="Andreopoulos B."/>
            <person name="LaButti K."/>
            <person name="Kuo A."/>
            <person name="Mondo S."/>
            <person name="Riley R."/>
            <person name="Otillar R."/>
            <person name="Haridas S."/>
            <person name="Lipzen A."/>
            <person name="Grimwood J."/>
            <person name="Schmutz J."/>
            <person name="Clum A."/>
            <person name="Reid I.D."/>
            <person name="Moisan M.C."/>
            <person name="Butler G."/>
            <person name="Nguyen T.T.M."/>
            <person name="Dewar K."/>
            <person name="Conant G."/>
            <person name="Drula E."/>
            <person name="Henrissat B."/>
            <person name="Hansel C."/>
            <person name="Singer S."/>
            <person name="Hutchinson M.I."/>
            <person name="de Vries R.P."/>
            <person name="Natvig D.O."/>
            <person name="Powell A.J."/>
            <person name="Tsang A."/>
            <person name="Grigoriev I.V."/>
        </authorList>
    </citation>
    <scope>NUCLEOTIDE SEQUENCE [LARGE SCALE GENOMIC DNA]</scope>
    <source>
        <strain evidence="3 4">ATCC 22073</strain>
    </source>
</reference>
<name>A0ABR4DBM8_9PEZI</name>
<feature type="region of interest" description="Disordered" evidence="1">
    <location>
        <begin position="39"/>
        <end position="180"/>
    </location>
</feature>
<dbReference type="InterPro" id="IPR016181">
    <property type="entry name" value="Acyl_CoA_acyltransferase"/>
</dbReference>
<feature type="compositionally biased region" description="Polar residues" evidence="1">
    <location>
        <begin position="39"/>
        <end position="55"/>
    </location>
</feature>
<dbReference type="Pfam" id="PF13508">
    <property type="entry name" value="Acetyltransf_7"/>
    <property type="match status" value="1"/>
</dbReference>
<feature type="compositionally biased region" description="Low complexity" evidence="1">
    <location>
        <begin position="68"/>
        <end position="121"/>
    </location>
</feature>
<dbReference type="Proteomes" id="UP001600064">
    <property type="component" value="Unassembled WGS sequence"/>
</dbReference>
<evidence type="ECO:0000313" key="3">
    <source>
        <dbReference type="EMBL" id="KAL2267672.1"/>
    </source>
</evidence>